<reference evidence="1" key="1">
    <citation type="journal article" date="2014" name="Front. Microbiol.">
        <title>High frequency of phylogenetically diverse reductive dehalogenase-homologous genes in deep subseafloor sedimentary metagenomes.</title>
        <authorList>
            <person name="Kawai M."/>
            <person name="Futagami T."/>
            <person name="Toyoda A."/>
            <person name="Takaki Y."/>
            <person name="Nishi S."/>
            <person name="Hori S."/>
            <person name="Arai W."/>
            <person name="Tsubouchi T."/>
            <person name="Morono Y."/>
            <person name="Uchiyama I."/>
            <person name="Ito T."/>
            <person name="Fujiyama A."/>
            <person name="Inagaki F."/>
            <person name="Takami H."/>
        </authorList>
    </citation>
    <scope>NUCLEOTIDE SEQUENCE</scope>
    <source>
        <strain evidence="1">Expedition CK06-06</strain>
    </source>
</reference>
<name>X1R829_9ZZZZ</name>
<accession>X1R829</accession>
<dbReference type="EMBL" id="BARW01011802">
    <property type="protein sequence ID" value="GAI76882.1"/>
    <property type="molecule type" value="Genomic_DNA"/>
</dbReference>
<sequence length="50" mass="6056">MKAEIEIKEKEEISKEKRLEQYLECESLLDQFFKQVNYCQTNCVNQPEEV</sequence>
<comment type="caution">
    <text evidence="1">The sequence shown here is derived from an EMBL/GenBank/DDBJ whole genome shotgun (WGS) entry which is preliminary data.</text>
</comment>
<gene>
    <name evidence="1" type="ORF">S12H4_22578</name>
</gene>
<organism evidence="1">
    <name type="scientific">marine sediment metagenome</name>
    <dbReference type="NCBI Taxonomy" id="412755"/>
    <lineage>
        <taxon>unclassified sequences</taxon>
        <taxon>metagenomes</taxon>
        <taxon>ecological metagenomes</taxon>
    </lineage>
</organism>
<evidence type="ECO:0000313" key="1">
    <source>
        <dbReference type="EMBL" id="GAI76882.1"/>
    </source>
</evidence>
<protein>
    <submittedName>
        <fullName evidence="1">Uncharacterized protein</fullName>
    </submittedName>
</protein>
<dbReference type="AlphaFoldDB" id="X1R829"/>
<proteinExistence type="predicted"/>